<dbReference type="Gene3D" id="3.40.980.10">
    <property type="entry name" value="MoaB/Mog-like domain"/>
    <property type="match status" value="1"/>
</dbReference>
<dbReference type="InterPro" id="IPR001453">
    <property type="entry name" value="MoaB/Mog_dom"/>
</dbReference>
<dbReference type="InterPro" id="IPR003814">
    <property type="entry name" value="FmdEsu_dom"/>
</dbReference>
<dbReference type="Pfam" id="PF00994">
    <property type="entry name" value="MoCF_biosynth"/>
    <property type="match status" value="1"/>
</dbReference>
<dbReference type="InterPro" id="IPR036425">
    <property type="entry name" value="MoaB/Mog-like_dom_sf"/>
</dbReference>
<dbReference type="Proteomes" id="UP000321899">
    <property type="component" value="Unassembled WGS sequence"/>
</dbReference>
<sequence>MQIRGLSIEAYLEKIRAFHGHLAPGMVCGGFMVELAFQSLPEGGLYDAIAETRACLPDAIQVLTPCTIGNGWLRIEDTGRFAILLYDKHTGKGVRVALDPERLKKWPEVHIWAMKLKPKKEQDKKRLFTEIIEAGFGLYKVERIVVDRKRFPKKGRIFTCPDCGESFRGSEPGSCEACMGRVVFSPLREERSGMQALPVEEAAGRKVLHDMTRIEPGISKGAAIVKGQSLGDSDIMLLKSMGRERVYVEETGVGERGDSLLHENEAALAFAEKMAGSGIGYLPFPKEGKIDFTAKQGGIFCVNRERLIRFNRCEGVMCATRRNLSPVSSGMVLGGTRAIPLYLEKWDFDRAMEVLAEGPLFSLAPYVFSRLGVLVTGTEVFEGRVADGFLPILEELAAGYGLKVSESRICPDDAKKIAKAASEMVAGGAEVLVVTGGLSVDPDDVTRKALQDEGLVDEVYGAPVLPGAMTLTGRIASTRILGVPAGALYSAPTAMDFLLPWLLADLPITRVDMASLGEGGFLDAGRRKFKGKP</sequence>
<organism evidence="2 3">
    <name type="scientific">Desulfobotulus mexicanus</name>
    <dbReference type="NCBI Taxonomy" id="2586642"/>
    <lineage>
        <taxon>Bacteria</taxon>
        <taxon>Pseudomonadati</taxon>
        <taxon>Thermodesulfobacteriota</taxon>
        <taxon>Desulfobacteria</taxon>
        <taxon>Desulfobacterales</taxon>
        <taxon>Desulfobacteraceae</taxon>
        <taxon>Desulfobotulus</taxon>
    </lineage>
</organism>
<dbReference type="EMBL" id="VDMB01000025">
    <property type="protein sequence ID" value="TYT73569.1"/>
    <property type="molecule type" value="Genomic_DNA"/>
</dbReference>
<dbReference type="SMART" id="SM00852">
    <property type="entry name" value="MoCF_biosynth"/>
    <property type="match status" value="1"/>
</dbReference>
<dbReference type="UniPathway" id="UPA00344"/>
<protein>
    <submittedName>
        <fullName evidence="2">Trehalose-binding protein</fullName>
    </submittedName>
</protein>
<dbReference type="CDD" id="cd03522">
    <property type="entry name" value="MoeA_like"/>
    <property type="match status" value="1"/>
</dbReference>
<evidence type="ECO:0000259" key="1">
    <source>
        <dbReference type="SMART" id="SM00852"/>
    </source>
</evidence>
<dbReference type="SUPFAM" id="SSF143555">
    <property type="entry name" value="FwdE-like"/>
    <property type="match status" value="1"/>
</dbReference>
<dbReference type="AlphaFoldDB" id="A0A5S5MD37"/>
<dbReference type="InterPro" id="IPR053194">
    <property type="entry name" value="tRNA_methyltr_O"/>
</dbReference>
<dbReference type="PANTHER" id="PTHR39418:SF1">
    <property type="entry name" value="DEHYDROGENASE"/>
    <property type="match status" value="1"/>
</dbReference>
<feature type="domain" description="MoaB/Mog" evidence="1">
    <location>
        <begin position="372"/>
        <end position="505"/>
    </location>
</feature>
<evidence type="ECO:0000313" key="3">
    <source>
        <dbReference type="Proteomes" id="UP000321899"/>
    </source>
</evidence>
<accession>A0A5S5MD37</accession>
<dbReference type="Gene3D" id="3.30.1330.130">
    <property type="match status" value="1"/>
</dbReference>
<dbReference type="SUPFAM" id="SSF53218">
    <property type="entry name" value="Molybdenum cofactor biosynthesis proteins"/>
    <property type="match status" value="1"/>
</dbReference>
<dbReference type="OrthoDB" id="9767940at2"/>
<proteinExistence type="predicted"/>
<reference evidence="2 3" key="1">
    <citation type="submission" date="2019-06" db="EMBL/GenBank/DDBJ databases">
        <title>Desulfobotulus mexicanus sp. nov., a novel sulfate-reducing bacterium isolated from the sediment of an alkaline crater lake in Mexico.</title>
        <authorList>
            <person name="Hirschler-Rea A."/>
        </authorList>
    </citation>
    <scope>NUCLEOTIDE SEQUENCE [LARGE SCALE GENOMIC DNA]</scope>
    <source>
        <strain evidence="2 3">PAR22N</strain>
    </source>
</reference>
<dbReference type="Pfam" id="PF02663">
    <property type="entry name" value="FmdE"/>
    <property type="match status" value="1"/>
</dbReference>
<gene>
    <name evidence="2" type="ORF">FIM25_14285</name>
</gene>
<dbReference type="RefSeq" id="WP_139450537.1">
    <property type="nucleotide sequence ID" value="NZ_VDMB01000025.1"/>
</dbReference>
<comment type="caution">
    <text evidence="2">The sequence shown here is derived from an EMBL/GenBank/DDBJ whole genome shotgun (WGS) entry which is preliminary data.</text>
</comment>
<evidence type="ECO:0000313" key="2">
    <source>
        <dbReference type="EMBL" id="TYT73569.1"/>
    </source>
</evidence>
<dbReference type="PANTHER" id="PTHR39418">
    <property type="entry name" value="DEHYDROGENASE-RELATED"/>
    <property type="match status" value="1"/>
</dbReference>
<keyword evidence="3" id="KW-1185">Reference proteome</keyword>
<name>A0A5S5MD37_9BACT</name>